<evidence type="ECO:0000313" key="2">
    <source>
        <dbReference type="Proteomes" id="UP001165960"/>
    </source>
</evidence>
<protein>
    <submittedName>
        <fullName evidence="1">Uncharacterized protein</fullName>
    </submittedName>
</protein>
<evidence type="ECO:0000313" key="1">
    <source>
        <dbReference type="EMBL" id="KAJ9052805.1"/>
    </source>
</evidence>
<organism evidence="1 2">
    <name type="scientific">Entomophthora muscae</name>
    <dbReference type="NCBI Taxonomy" id="34485"/>
    <lineage>
        <taxon>Eukaryota</taxon>
        <taxon>Fungi</taxon>
        <taxon>Fungi incertae sedis</taxon>
        <taxon>Zoopagomycota</taxon>
        <taxon>Entomophthoromycotina</taxon>
        <taxon>Entomophthoromycetes</taxon>
        <taxon>Entomophthorales</taxon>
        <taxon>Entomophthoraceae</taxon>
        <taxon>Entomophthora</taxon>
    </lineage>
</organism>
<comment type="caution">
    <text evidence="1">The sequence shown here is derived from an EMBL/GenBank/DDBJ whole genome shotgun (WGS) entry which is preliminary data.</text>
</comment>
<keyword evidence="2" id="KW-1185">Reference proteome</keyword>
<dbReference type="Proteomes" id="UP001165960">
    <property type="component" value="Unassembled WGS sequence"/>
</dbReference>
<sequence>MKMQIGIPFMILMPAQACLEIILTKNYTSRTVSGFKAKFVDNDVCQGSCEGEAYCCTTSRYCISYDISEWSSEYYYVSRPGWTGRLEFSRRLSGLLLGWSSETNFGRFFCLS</sequence>
<dbReference type="EMBL" id="QTSX02006600">
    <property type="protein sequence ID" value="KAJ9052805.1"/>
    <property type="molecule type" value="Genomic_DNA"/>
</dbReference>
<proteinExistence type="predicted"/>
<reference evidence="1" key="1">
    <citation type="submission" date="2022-04" db="EMBL/GenBank/DDBJ databases">
        <title>Genome of the entomopathogenic fungus Entomophthora muscae.</title>
        <authorList>
            <person name="Elya C."/>
            <person name="Lovett B.R."/>
            <person name="Lee E."/>
            <person name="Macias A.M."/>
            <person name="Hajek A.E."/>
            <person name="De Bivort B.L."/>
            <person name="Kasson M.T."/>
            <person name="De Fine Licht H.H."/>
            <person name="Stajich J.E."/>
        </authorList>
    </citation>
    <scope>NUCLEOTIDE SEQUENCE</scope>
    <source>
        <strain evidence="1">Berkeley</strain>
    </source>
</reference>
<accession>A0ACC2RRV5</accession>
<gene>
    <name evidence="1" type="ORF">DSO57_1030529</name>
</gene>
<name>A0ACC2RRV5_9FUNG</name>